<organism evidence="2 3">
    <name type="scientific">Zooshikella harenae</name>
    <dbReference type="NCBI Taxonomy" id="2827238"/>
    <lineage>
        <taxon>Bacteria</taxon>
        <taxon>Pseudomonadati</taxon>
        <taxon>Pseudomonadota</taxon>
        <taxon>Gammaproteobacteria</taxon>
        <taxon>Oceanospirillales</taxon>
        <taxon>Zooshikellaceae</taxon>
        <taxon>Zooshikella</taxon>
    </lineage>
</organism>
<sequence length="231" mass="25959">MDARAKILNRLQRVKTKHSINTTNDDKKNDTIDYKSIHLVTHNHKQTIRTLVEQLEMAHAHVILGSSQYCQQQLLTFLYQQKVNCLLTGDPIPDNINNLLSTSSSSIEQPPYKIEPYRQPIEQWKTHLFDEGNAAITNCLAAIANTGTLVIQPSMVEPRTLSLVPPIHIAVLYTQQIVQSFDALLNHSCWPRNMPTNIVFISGPSKTADIQQTLAYGAHGPKILAVFIIDD</sequence>
<evidence type="ECO:0000259" key="1">
    <source>
        <dbReference type="Pfam" id="PF02589"/>
    </source>
</evidence>
<evidence type="ECO:0000313" key="3">
    <source>
        <dbReference type="Proteomes" id="UP000690515"/>
    </source>
</evidence>
<feature type="domain" description="LUD" evidence="1">
    <location>
        <begin position="118"/>
        <end position="229"/>
    </location>
</feature>
<keyword evidence="3" id="KW-1185">Reference proteome</keyword>
<comment type="caution">
    <text evidence="2">The sequence shown here is derived from an EMBL/GenBank/DDBJ whole genome shotgun (WGS) entry which is preliminary data.</text>
</comment>
<dbReference type="Proteomes" id="UP000690515">
    <property type="component" value="Unassembled WGS sequence"/>
</dbReference>
<dbReference type="PANTHER" id="PTHR43682">
    <property type="entry name" value="LACTATE UTILIZATION PROTEIN C"/>
    <property type="match status" value="1"/>
</dbReference>
<dbReference type="SUPFAM" id="SSF100950">
    <property type="entry name" value="NagB/RpiA/CoA transferase-like"/>
    <property type="match status" value="1"/>
</dbReference>
<dbReference type="EMBL" id="JAGSOY010000059">
    <property type="protein sequence ID" value="MBU2713046.1"/>
    <property type="molecule type" value="Genomic_DNA"/>
</dbReference>
<dbReference type="PANTHER" id="PTHR43682:SF1">
    <property type="entry name" value="LACTATE UTILIZATION PROTEIN C"/>
    <property type="match status" value="1"/>
</dbReference>
<dbReference type="InterPro" id="IPR003741">
    <property type="entry name" value="LUD_dom"/>
</dbReference>
<dbReference type="InterPro" id="IPR037171">
    <property type="entry name" value="NagB/RpiA_transferase-like"/>
</dbReference>
<protein>
    <submittedName>
        <fullName evidence="2">LUD domain-containing protein</fullName>
    </submittedName>
</protein>
<name>A0ABS5ZG52_9GAMM</name>
<reference evidence="2 3" key="1">
    <citation type="submission" date="2021-04" db="EMBL/GenBank/DDBJ databases">
        <authorList>
            <person name="Pira H."/>
            <person name="Risdian C."/>
            <person name="Wink J."/>
        </authorList>
    </citation>
    <scope>NUCLEOTIDE SEQUENCE [LARGE SCALE GENOMIC DNA]</scope>
    <source>
        <strain evidence="2 3">WH53</strain>
    </source>
</reference>
<evidence type="ECO:0000313" key="2">
    <source>
        <dbReference type="EMBL" id="MBU2713046.1"/>
    </source>
</evidence>
<dbReference type="InterPro" id="IPR024185">
    <property type="entry name" value="FTHF_cligase-like_sf"/>
</dbReference>
<dbReference type="Pfam" id="PF02589">
    <property type="entry name" value="LUD_dom"/>
    <property type="match status" value="1"/>
</dbReference>
<dbReference type="RefSeq" id="WP_215821268.1">
    <property type="nucleotide sequence ID" value="NZ_JAGSOY010000059.1"/>
</dbReference>
<gene>
    <name evidence="2" type="ORF">KCG35_18420</name>
</gene>
<dbReference type="Gene3D" id="3.40.50.10420">
    <property type="entry name" value="NagB/RpiA/CoA transferase-like"/>
    <property type="match status" value="1"/>
</dbReference>
<accession>A0ABS5ZG52</accession>
<proteinExistence type="predicted"/>